<reference evidence="2 3" key="1">
    <citation type="submission" date="2023-03" db="EMBL/GenBank/DDBJ databases">
        <title>Muricauda XX sp. nov. and Muricauda XXX sp. nov., two novel species isolated from Okinawa Trough.</title>
        <authorList>
            <person name="Cao W."/>
            <person name="Deng X."/>
        </authorList>
    </citation>
    <scope>NUCLEOTIDE SEQUENCE [LARGE SCALE GENOMIC DNA]</scope>
    <source>
        <strain evidence="2 3">81s02</strain>
    </source>
</reference>
<dbReference type="Proteomes" id="UP001217083">
    <property type="component" value="Unassembled WGS sequence"/>
</dbReference>
<feature type="domain" description="DUF7683" evidence="1">
    <location>
        <begin position="7"/>
        <end position="74"/>
    </location>
</feature>
<evidence type="ECO:0000313" key="2">
    <source>
        <dbReference type="EMBL" id="MDF0708267.1"/>
    </source>
</evidence>
<evidence type="ECO:0000259" key="1">
    <source>
        <dbReference type="Pfam" id="PF24731"/>
    </source>
</evidence>
<dbReference type="InterPro" id="IPR056100">
    <property type="entry name" value="DUF7683"/>
</dbReference>
<dbReference type="RefSeq" id="WP_275650216.1">
    <property type="nucleotide sequence ID" value="NZ_JARFVA010000005.1"/>
</dbReference>
<comment type="caution">
    <text evidence="2">The sequence shown here is derived from an EMBL/GenBank/DDBJ whole genome shotgun (WGS) entry which is preliminary data.</text>
</comment>
<protein>
    <recommendedName>
        <fullName evidence="1">DUF7683 domain-containing protein</fullName>
    </recommendedName>
</protein>
<dbReference type="Pfam" id="PF24731">
    <property type="entry name" value="DUF7683"/>
    <property type="match status" value="1"/>
</dbReference>
<evidence type="ECO:0000313" key="3">
    <source>
        <dbReference type="Proteomes" id="UP001217083"/>
    </source>
</evidence>
<gene>
    <name evidence="2" type="ORF">PY091_13665</name>
</gene>
<sequence>MNVVRQFDVFEKSLDHIHHEIEIVDFDLEAAKNCLENIEDDPMLYNGYKIEGEIKLFFENLGYEFETEKYDYFLCCYQDNNQEKFK</sequence>
<dbReference type="EMBL" id="JARFVA010000005">
    <property type="protein sequence ID" value="MDF0708267.1"/>
    <property type="molecule type" value="Genomic_DNA"/>
</dbReference>
<keyword evidence="3" id="KW-1185">Reference proteome</keyword>
<accession>A0ABT5XR31</accession>
<name>A0ABT5XR31_9FLAO</name>
<organism evidence="2 3">
    <name type="scientific">Flagellimonas okinawensis</name>
    <dbReference type="NCBI Taxonomy" id="3031324"/>
    <lineage>
        <taxon>Bacteria</taxon>
        <taxon>Pseudomonadati</taxon>
        <taxon>Bacteroidota</taxon>
        <taxon>Flavobacteriia</taxon>
        <taxon>Flavobacteriales</taxon>
        <taxon>Flavobacteriaceae</taxon>
        <taxon>Flagellimonas</taxon>
    </lineage>
</organism>
<proteinExistence type="predicted"/>